<evidence type="ECO:0000256" key="2">
    <source>
        <dbReference type="ARBA" id="ARBA00009819"/>
    </source>
</evidence>
<proteinExistence type="inferred from homology"/>
<evidence type="ECO:0000256" key="3">
    <source>
        <dbReference type="ARBA" id="ARBA00022448"/>
    </source>
</evidence>
<gene>
    <name evidence="13" type="ORF">JQN70_14735</name>
</gene>
<evidence type="ECO:0000256" key="12">
    <source>
        <dbReference type="PIRNR" id="PIRNR006446"/>
    </source>
</evidence>
<comment type="similarity">
    <text evidence="2 12">Belongs to the cytochrome ubiquinol oxidase subunit 1 family.</text>
</comment>
<dbReference type="Pfam" id="PF01654">
    <property type="entry name" value="Cyt_bd_oxida_I"/>
    <property type="match status" value="1"/>
</dbReference>
<evidence type="ECO:0000256" key="9">
    <source>
        <dbReference type="ARBA" id="ARBA00022989"/>
    </source>
</evidence>
<keyword evidence="8 12" id="KW-0249">Electron transport</keyword>
<keyword evidence="14" id="KW-1185">Reference proteome</keyword>
<dbReference type="PIRSF" id="PIRSF006446">
    <property type="entry name" value="Cyt_quinol_oxidase_1"/>
    <property type="match status" value="1"/>
</dbReference>
<evidence type="ECO:0000256" key="11">
    <source>
        <dbReference type="ARBA" id="ARBA00023136"/>
    </source>
</evidence>
<feature type="transmembrane region" description="Helical" evidence="12">
    <location>
        <begin position="219"/>
        <end position="239"/>
    </location>
</feature>
<keyword evidence="4 12" id="KW-1003">Cell membrane</keyword>
<evidence type="ECO:0000313" key="13">
    <source>
        <dbReference type="EMBL" id="MBM6401650.1"/>
    </source>
</evidence>
<dbReference type="PANTHER" id="PTHR30365">
    <property type="entry name" value="CYTOCHROME D UBIQUINOL OXIDASE"/>
    <property type="match status" value="1"/>
</dbReference>
<feature type="transmembrane region" description="Helical" evidence="12">
    <location>
        <begin position="12"/>
        <end position="37"/>
    </location>
</feature>
<keyword evidence="10 12" id="KW-0408">Iron</keyword>
<dbReference type="Proteomes" id="UP001430172">
    <property type="component" value="Unassembled WGS sequence"/>
</dbReference>
<evidence type="ECO:0000256" key="5">
    <source>
        <dbReference type="ARBA" id="ARBA00022617"/>
    </source>
</evidence>
<feature type="transmembrane region" description="Helical" evidence="12">
    <location>
        <begin position="382"/>
        <end position="404"/>
    </location>
</feature>
<reference evidence="13" key="1">
    <citation type="submission" date="2021-02" db="EMBL/GenBank/DDBJ databases">
        <title>Phycicoccus sp. MQZ13P-5T, whole genome shotgun sequence.</title>
        <authorList>
            <person name="Tuo L."/>
        </authorList>
    </citation>
    <scope>NUCLEOTIDE SEQUENCE</scope>
    <source>
        <strain evidence="13">MQZ13P-5</strain>
    </source>
</reference>
<protein>
    <submittedName>
        <fullName evidence="13">Cytochrome ubiquinol oxidase subunit I</fullName>
    </submittedName>
</protein>
<keyword evidence="9 12" id="KW-1133">Transmembrane helix</keyword>
<evidence type="ECO:0000256" key="4">
    <source>
        <dbReference type="ARBA" id="ARBA00022475"/>
    </source>
</evidence>
<comment type="subcellular location">
    <subcellularLocation>
        <location evidence="1">Cell membrane</location>
        <topology evidence="1">Multi-pass membrane protein</topology>
    </subcellularLocation>
</comment>
<evidence type="ECO:0000256" key="7">
    <source>
        <dbReference type="ARBA" id="ARBA00022723"/>
    </source>
</evidence>
<dbReference type="PANTHER" id="PTHR30365:SF15">
    <property type="entry name" value="CYTOCHROME BD UBIQUINOL OXIDASE SUBUNIT 1"/>
    <property type="match status" value="1"/>
</dbReference>
<evidence type="ECO:0000256" key="8">
    <source>
        <dbReference type="ARBA" id="ARBA00022982"/>
    </source>
</evidence>
<feature type="transmembrane region" description="Helical" evidence="12">
    <location>
        <begin position="58"/>
        <end position="76"/>
    </location>
</feature>
<keyword evidence="7 12" id="KW-0479">Metal-binding</keyword>
<evidence type="ECO:0000256" key="6">
    <source>
        <dbReference type="ARBA" id="ARBA00022692"/>
    </source>
</evidence>
<name>A0ABS2CPD1_9MICO</name>
<evidence type="ECO:0000256" key="1">
    <source>
        <dbReference type="ARBA" id="ARBA00004651"/>
    </source>
</evidence>
<sequence>MGSSLDVARWQFAITTVYHFLFVPVTIGMSAVVAYFHTQWVRTHRPEYYRLTKFFGKLFLINFALGLVTGIVQEFQFGMNWSDYSRFVGDIFGAPLAFEALLAFFLESTFLGVWIFGWGRIPEKLHASTMWLTHIGTVLSAYFILAANSFMQNPVGYEYNPTTGRAEMSDFLAVLTNKVQLVTFPHVVLSAYMVGGAVIMGVALWLLRRDAATDDAPVYRKAVRVGAVVSLVASLGVIVSGDVQGKIMTEVQPMKMAAAEALYDTTSNAPFSVLSVGPLDGSRASRLIEVPGLLSFLGTGDFNGTVEGINDLKVSERDAAQQVAKQYGPEVAALVTDDDYTPIVPVAYWTFRLMMGAGFLTMLFAAMALWATRKNGVPQAKWWTAIAVLTPLLPIFANSFGWIFTEMGRQPWLVYGLMTTATGVSPSVSVGEVWVSMVVYTLLYAALAVVEVKLFLTYVRRGAEPFEDPAAHVDADEDRPLQFAY</sequence>
<feature type="transmembrane region" description="Helical" evidence="12">
    <location>
        <begin position="96"/>
        <end position="119"/>
    </location>
</feature>
<evidence type="ECO:0000256" key="10">
    <source>
        <dbReference type="ARBA" id="ARBA00023004"/>
    </source>
</evidence>
<feature type="transmembrane region" description="Helical" evidence="12">
    <location>
        <begin position="433"/>
        <end position="456"/>
    </location>
</feature>
<accession>A0ABS2CPD1</accession>
<evidence type="ECO:0000313" key="14">
    <source>
        <dbReference type="Proteomes" id="UP001430172"/>
    </source>
</evidence>
<dbReference type="RefSeq" id="WP_204132115.1">
    <property type="nucleotide sequence ID" value="NZ_JAFDVD010000016.1"/>
</dbReference>
<keyword evidence="6 12" id="KW-0812">Transmembrane</keyword>
<feature type="transmembrane region" description="Helical" evidence="12">
    <location>
        <begin position="187"/>
        <end position="207"/>
    </location>
</feature>
<keyword evidence="5 12" id="KW-0349">Heme</keyword>
<dbReference type="EMBL" id="JAFDVD010000016">
    <property type="protein sequence ID" value="MBM6401650.1"/>
    <property type="molecule type" value="Genomic_DNA"/>
</dbReference>
<organism evidence="13 14">
    <name type="scientific">Phycicoccus sonneratiae</name>
    <dbReference type="NCBI Taxonomy" id="2807628"/>
    <lineage>
        <taxon>Bacteria</taxon>
        <taxon>Bacillati</taxon>
        <taxon>Actinomycetota</taxon>
        <taxon>Actinomycetes</taxon>
        <taxon>Micrococcales</taxon>
        <taxon>Intrasporangiaceae</taxon>
        <taxon>Phycicoccus</taxon>
    </lineage>
</organism>
<comment type="caution">
    <text evidence="13">The sequence shown here is derived from an EMBL/GenBank/DDBJ whole genome shotgun (WGS) entry which is preliminary data.</text>
</comment>
<dbReference type="InterPro" id="IPR002585">
    <property type="entry name" value="Cyt-d_ubiquinol_oxidase_su_1"/>
</dbReference>
<feature type="transmembrane region" description="Helical" evidence="12">
    <location>
        <begin position="346"/>
        <end position="370"/>
    </location>
</feature>
<keyword evidence="3 12" id="KW-0813">Transport</keyword>
<keyword evidence="11 12" id="KW-0472">Membrane</keyword>
<feature type="transmembrane region" description="Helical" evidence="12">
    <location>
        <begin position="131"/>
        <end position="151"/>
    </location>
</feature>